<keyword evidence="3" id="KW-0812">Transmembrane</keyword>
<dbReference type="PANTHER" id="PTHR47236:SF4">
    <property type="entry name" value="GENE 9195-RELATED"/>
    <property type="match status" value="1"/>
</dbReference>
<dbReference type="EMBL" id="CAIIXF020000010">
    <property type="protein sequence ID" value="CAH1797049.1"/>
    <property type="molecule type" value="Genomic_DNA"/>
</dbReference>
<keyword evidence="5" id="KW-1185">Reference proteome</keyword>
<dbReference type="InterPro" id="IPR009030">
    <property type="entry name" value="Growth_fac_rcpt_cys_sf"/>
</dbReference>
<keyword evidence="3" id="KW-0472">Membrane</keyword>
<dbReference type="Gene3D" id="2.10.50.10">
    <property type="entry name" value="Tumor Necrosis Factor Receptor, subunit A, domain 2"/>
    <property type="match status" value="3"/>
</dbReference>
<evidence type="ECO:0000256" key="3">
    <source>
        <dbReference type="SAM" id="Phobius"/>
    </source>
</evidence>
<feature type="coiled-coil region" evidence="1">
    <location>
        <begin position="2284"/>
        <end position="2351"/>
    </location>
</feature>
<feature type="coiled-coil region" evidence="1">
    <location>
        <begin position="2001"/>
        <end position="2047"/>
    </location>
</feature>
<feature type="transmembrane region" description="Helical" evidence="3">
    <location>
        <begin position="1408"/>
        <end position="1432"/>
    </location>
</feature>
<protein>
    <submittedName>
        <fullName evidence="4">Uncharacterized protein</fullName>
    </submittedName>
</protein>
<feature type="compositionally biased region" description="Basic and acidic residues" evidence="2">
    <location>
        <begin position="2225"/>
        <end position="2240"/>
    </location>
</feature>
<evidence type="ECO:0000256" key="2">
    <source>
        <dbReference type="SAM" id="MobiDB-lite"/>
    </source>
</evidence>
<evidence type="ECO:0000256" key="1">
    <source>
        <dbReference type="SAM" id="Coils"/>
    </source>
</evidence>
<feature type="region of interest" description="Disordered" evidence="2">
    <location>
        <begin position="2087"/>
        <end position="2145"/>
    </location>
</feature>
<dbReference type="SMART" id="SM01411">
    <property type="entry name" value="Ephrin_rec_like"/>
    <property type="match status" value="16"/>
</dbReference>
<gene>
    <name evidence="4" type="ORF">OFUS_LOCUS21389</name>
</gene>
<feature type="region of interest" description="Disordered" evidence="2">
    <location>
        <begin position="2537"/>
        <end position="2563"/>
    </location>
</feature>
<reference evidence="4" key="1">
    <citation type="submission" date="2022-03" db="EMBL/GenBank/DDBJ databases">
        <authorList>
            <person name="Martin C."/>
        </authorList>
    </citation>
    <scope>NUCLEOTIDE SEQUENCE</scope>
</reference>
<feature type="compositionally biased region" description="Polar residues" evidence="2">
    <location>
        <begin position="1584"/>
        <end position="1599"/>
    </location>
</feature>
<feature type="compositionally biased region" description="Basic and acidic residues" evidence="2">
    <location>
        <begin position="2124"/>
        <end position="2145"/>
    </location>
</feature>
<dbReference type="OrthoDB" id="439917at2759"/>
<feature type="compositionally biased region" description="Basic and acidic residues" evidence="2">
    <location>
        <begin position="2447"/>
        <end position="2486"/>
    </location>
</feature>
<comment type="caution">
    <text evidence="4">The sequence shown here is derived from an EMBL/GenBank/DDBJ whole genome shotgun (WGS) entry which is preliminary data.</text>
</comment>
<feature type="compositionally biased region" description="Basic residues" evidence="2">
    <location>
        <begin position="1890"/>
        <end position="1900"/>
    </location>
</feature>
<feature type="compositionally biased region" description="Basic and acidic residues" evidence="2">
    <location>
        <begin position="1570"/>
        <end position="1583"/>
    </location>
</feature>
<feature type="region of interest" description="Disordered" evidence="2">
    <location>
        <begin position="1570"/>
        <end position="1607"/>
    </location>
</feature>
<keyword evidence="1" id="KW-0175">Coiled coil</keyword>
<organism evidence="4 5">
    <name type="scientific">Owenia fusiformis</name>
    <name type="common">Polychaete worm</name>
    <dbReference type="NCBI Taxonomy" id="6347"/>
    <lineage>
        <taxon>Eukaryota</taxon>
        <taxon>Metazoa</taxon>
        <taxon>Spiralia</taxon>
        <taxon>Lophotrochozoa</taxon>
        <taxon>Annelida</taxon>
        <taxon>Polychaeta</taxon>
        <taxon>Sedentaria</taxon>
        <taxon>Canalipalpata</taxon>
        <taxon>Sabellida</taxon>
        <taxon>Oweniida</taxon>
        <taxon>Oweniidae</taxon>
        <taxon>Owenia</taxon>
    </lineage>
</organism>
<dbReference type="Proteomes" id="UP000749559">
    <property type="component" value="Unassembled WGS sequence"/>
</dbReference>
<feature type="region of interest" description="Disordered" evidence="2">
    <location>
        <begin position="2225"/>
        <end position="2246"/>
    </location>
</feature>
<feature type="region of interest" description="Disordered" evidence="2">
    <location>
        <begin position="2447"/>
        <end position="2500"/>
    </location>
</feature>
<evidence type="ECO:0000313" key="4">
    <source>
        <dbReference type="EMBL" id="CAH1797049.1"/>
    </source>
</evidence>
<feature type="region of interest" description="Disordered" evidence="2">
    <location>
        <begin position="1877"/>
        <end position="1915"/>
    </location>
</feature>
<keyword evidence="3" id="KW-1133">Transmembrane helix</keyword>
<name>A0A8S4PSM3_OWEFU</name>
<feature type="region of interest" description="Disordered" evidence="2">
    <location>
        <begin position="1652"/>
        <end position="1675"/>
    </location>
</feature>
<feature type="compositionally biased region" description="Basic and acidic residues" evidence="2">
    <location>
        <begin position="2551"/>
        <end position="2563"/>
    </location>
</feature>
<feature type="compositionally biased region" description="Basic and acidic residues" evidence="2">
    <location>
        <begin position="2087"/>
        <end position="2115"/>
    </location>
</feature>
<feature type="coiled-coil region" evidence="1">
    <location>
        <begin position="2971"/>
        <end position="3019"/>
    </location>
</feature>
<evidence type="ECO:0000313" key="5">
    <source>
        <dbReference type="Proteomes" id="UP000749559"/>
    </source>
</evidence>
<dbReference type="SUPFAM" id="SSF57184">
    <property type="entry name" value="Growth factor receptor domain"/>
    <property type="match status" value="5"/>
</dbReference>
<proteinExistence type="predicted"/>
<dbReference type="PANTHER" id="PTHR47236">
    <property type="entry name" value="GENE, 32742-RELATED-RELATED"/>
    <property type="match status" value="1"/>
</dbReference>
<accession>A0A8S4PSM3</accession>
<feature type="compositionally biased region" description="Basic and acidic residues" evidence="2">
    <location>
        <begin position="1901"/>
        <end position="1915"/>
    </location>
</feature>
<feature type="compositionally biased region" description="Low complexity" evidence="2">
    <location>
        <begin position="1654"/>
        <end position="1664"/>
    </location>
</feature>
<sequence>MTTGGMCPRGHYCPPGSPNPVPCDGGQYCDKVGLSQPTGNCSAGFYCNGTSDVPDQHECPEGHYCPVGSPLPVACPPGTYINSTHNDDETDCVNCTGGMYCMGSGNVKPDAPCLQGYYCPGGQAADSAPELLCWIGHYCEEGTVLPVACPNGTFQPNSGNSDCVLCSPGYYCDSNNANVTYVGGTPVVNPTVCPVGHYCPSGSILPTPCPAGTYGPSTLFQTEQDCPNCTAGMSCETDGLEAPTTTCHGGHYCTSGAFSRTPRNHNVDPGSLVFTGNDVCPTGYFCPNGTGYPLPCPTGTYSEVEELAAEAECQPCLGGRYCNVTAYTTPNDAPLCSPGYVCSSGSNTPTPSAPMGYICPPGFYCPEGSAVETGCDIGYFNPDFGKDACTICPAGYMCDTTNMTTPSDCKRGHYCPTGVPPRPCPPGTFNNQTGLDNEQQCTDCTVGQYCQGWGNEVPTGPCQEGFWCEGGAASRVPNITNDYPNNGPCPVGHYCPEGTPTPIQCPAGTLRNVTGGAALEDCLPCTGGSYCETSGLSQPTGLCQRGYYCPSNHSTTTKTPTELPCTPGHYCPEGSSEPLGCPGGESQPNQGQWECIKCPAGYYCVDSLTPDPKDCPPYKYCPEGTKDPLLCPNGTYTLNDTTNLQGPDECLPCPAGVYCRGGEIQGPCAAGYWCAAGSEDYTPSGAPPPNPCPSNQVCAGPCPPGFWCYINTVTPTPCPEHTLRDTMGGNQLSDCGPCPAGSWCHEGDPVPQPCPPGHYCLTSVGPTECPRLTYRDTEGAANISECHACPAGFWCNQTGMTNYTNHLCPVGMYCDEGQEPSLCPAGRMRPNQGAGSWVECEPCRDGFYCPNDTINTQGIPCPATFMCPHYYDVNSIEWGASAPIECPGGYFCPNKTGDPLLCPGGYYCPNATDVPYLCNFSYYCPNGTETPQKCPLGNRALDHPGLRWMYQESCELCPGGTYGNHSERLVCNQCPGGYYCPEGTGNGDSYTCPNGSYCPPGSSQPSPCPLGYYGNRERAEVFTDCAECPENTFNNLLGQVACRPCGSSSTSIPGQAKCTCTGNYRTFQTSDGVCQCMSGYIYYDETDTSIAEGNGDQDCQPIVDTRCSYHQARDVATRECIYPEQRDCFAKCGDNGGVFATETGSCVCNTYVDPDALCDSNCIQQAPNIYFKLNSDGSKSTIVVDPVSGNVTETKCAGVYGPLEHAEGAKTIHVVSHWEDRLTSSIYTEPLQPETLCSEPLNEMVTGVFVNGSVATRRRLLQAAVTNPVATDGVPEIPNPLICVQLDEMVMFRIWVNTSDRAYSHYPVYVKDHLYNTNADFDFGPFTRLAYFITQTNVSYSAFAHLFEEAGNYVFKDSMVPDREVIITVKGVGNSCPTGVSRVQSSSPTNLATLGIAKGTAKNEEPDWGLIIGLLAFLAACILMLVVAVIVWRPRDAGIYPMKHWKPKYRSLGAPPPVPHYMLYDVDHWPGHEDPNHMHGPEARIAGDGAEAGLLAAPGSGMIWKDNGELENFNVRVLYDKLEDQNLYMAAQLARQQDDLRGFYERISNQNEDLKRMLNNLDLHKLEEAERQRQQEGGVERENIQTASAQGPTIVNANVTMGGPGTGEQKEYKFMSGMNDREKELMLALQMMLDKLASGNIPITAEMIEHARQTGGATSTSSGGPQRVKGQSELLRKHNAEKLKLERELEDEESRALDSLLIEHDTKRQEELEELGRKLAFELQGVSDADAADIIQAHEEEVERLLKTLDGQRDLQAEALRQKLAARRRQKESKLHEKHISETNQAGLPPPTQAIDVTDDRLRREELKLHTLHTEENTGLSNAEAEVNDQYAEEKHKRMTDTLKEHIEALVQDGILSEEEKNELIRLEMERAAKLRNQMTKRREQQLAKVRQRMQNRRSRRNDEMKHEHEKAKRELSTKLIQEGKHEELEQRLAEMDRLHQAEREALNAEIDEEEQEEIKHIVQSNNKEHTDALKETHKQLLAELPNQHSGVDAVLQQKLLEMYRKDVDNLNSELESQKDRQLNDMKAKLAARKARKLKEIQRLQEEEAAKRFVSEQEKQMKQVVAAKASEDDMLRLPEVHIGESIEEQALRKEQERAREEMRERHEHEREDLGTKLEQSARQGEQDTLRNLENEKEKILREKKNKQAAELAARTDLSEEEMAALIAQHEHDLEELADKLDSEKRRQQAALRDRLADRKARKMAELRRKQEGQLTKEMIEQKKELDEVKTEKSKEAEQKAMVEGVQENGIEDSDKVVKACLAARHARELSDLDTQFAGEKKLMVDDALGKLEEQQERVREDMQNRHERELADLMQEDLSPDELQQKRAELLNRQQLEMSQLDKKHANEQKEIKKGALAEWEVRYARAKLDMKERHYKEFADALREFDPNHASAKQADMAIEELEEVKKKLDAQAKEQQEKLKKEREAFEAEEKKRLANELMGFEKQLEAETEREKERHQRNIEALNKRKEEMMAEKKQKTKEEMERLQSQGASQEEQDRLLEEHQRDMQNLMNKMDADKLRAQSNLQEKLKKRREEKFKAKQAKLVNQSAENKKEFEEKQKSEADRLKADEALTLKESVNIDKMLTKDGDDISLSGDVMTNLPAAGTSQGALPASFTMAAPMNDSELTALLMQSPLYQKLEQIKKAASGGGVRSGHKMAPGEGYIDEKDAAWSGDSELNPVDLNKLSARSFVVYKFGCFITDLVAQHCQHLPVTLLLADKIPANKNLAHNAYRNSFHYDANNRIVYIRSARLDNVGEFTLILVHALAHIKAGDLRDDSNPEFAREFYRALSVVCDDLFFARYRRSSPITKTLAGTEDNASLERASNTLLNALFGECDNETEKNKMVDDLLDVKLQDGTNKDGVCFNADRMKERMTKYTKYGVSSKLREQLGDVENKMAAAKANGSQQHVDSTLDQHGVTALTTGNSLLTRKLTDSTMANMTGTALWQTFLNKSDTSSTKQSKKHKDRDIHKQHLKNQVADLMEQIDALNADFSQQAKQHGELEESIQSLEQEVAAQTDIVNKSKTADKRHTDSVMLLKDTTVKLSSARQRLVTIHTKKAATSEKLEKVQLELDAKKSEVGEN</sequence>